<comment type="subcellular location">
    <subcellularLocation>
        <location evidence="1">Secreted</location>
    </subcellularLocation>
</comment>
<gene>
    <name evidence="3" type="ORF">BB934_04360</name>
</gene>
<protein>
    <recommendedName>
        <fullName evidence="4">Calcium-binding protein</fullName>
    </recommendedName>
</protein>
<dbReference type="KEGG" id="moc:BB934_04360"/>
<dbReference type="EMBL" id="CP016616">
    <property type="protein sequence ID" value="ANY77556.1"/>
    <property type="molecule type" value="Genomic_DNA"/>
</dbReference>
<dbReference type="Gene3D" id="2.150.10.10">
    <property type="entry name" value="Serralysin-like metalloprotease, C-terminal"/>
    <property type="match status" value="2"/>
</dbReference>
<dbReference type="RefSeq" id="WP_099508540.1">
    <property type="nucleotide sequence ID" value="NZ_CP016616.1"/>
</dbReference>
<dbReference type="SUPFAM" id="SSF51120">
    <property type="entry name" value="beta-Roll"/>
    <property type="match status" value="2"/>
</dbReference>
<evidence type="ECO:0000313" key="3">
    <source>
        <dbReference type="EMBL" id="ANY77556.1"/>
    </source>
</evidence>
<dbReference type="GO" id="GO:0005576">
    <property type="term" value="C:extracellular region"/>
    <property type="evidence" value="ECO:0007669"/>
    <property type="project" value="UniProtKB-SubCell"/>
</dbReference>
<dbReference type="AlphaFoldDB" id="A0A1B2EC32"/>
<dbReference type="InterPro" id="IPR011049">
    <property type="entry name" value="Serralysin-like_metalloprot_C"/>
</dbReference>
<dbReference type="PROSITE" id="PS00330">
    <property type="entry name" value="HEMOLYSIN_CALCIUM"/>
    <property type="match status" value="1"/>
</dbReference>
<dbReference type="InterPro" id="IPR001343">
    <property type="entry name" value="Hemolysn_Ca-bd"/>
</dbReference>
<organism evidence="3">
    <name type="scientific">Microvirga ossetica</name>
    <dbReference type="NCBI Taxonomy" id="1882682"/>
    <lineage>
        <taxon>Bacteria</taxon>
        <taxon>Pseudomonadati</taxon>
        <taxon>Pseudomonadota</taxon>
        <taxon>Alphaproteobacteria</taxon>
        <taxon>Hyphomicrobiales</taxon>
        <taxon>Methylobacteriaceae</taxon>
        <taxon>Microvirga</taxon>
    </lineage>
</organism>
<dbReference type="PANTHER" id="PTHR38340">
    <property type="entry name" value="S-LAYER PROTEIN"/>
    <property type="match status" value="1"/>
</dbReference>
<keyword evidence="2" id="KW-0964">Secreted</keyword>
<dbReference type="InterPro" id="IPR050557">
    <property type="entry name" value="RTX_toxin/Mannuronan_C5-epim"/>
</dbReference>
<dbReference type="PANTHER" id="PTHR38340:SF1">
    <property type="entry name" value="S-LAYER PROTEIN"/>
    <property type="match status" value="1"/>
</dbReference>
<dbReference type="InterPro" id="IPR018511">
    <property type="entry name" value="Hemolysin-typ_Ca-bd_CS"/>
</dbReference>
<dbReference type="PRINTS" id="PR00313">
    <property type="entry name" value="CABNDNGRPT"/>
</dbReference>
<dbReference type="OrthoDB" id="8019738at2"/>
<dbReference type="GO" id="GO:0005509">
    <property type="term" value="F:calcium ion binding"/>
    <property type="evidence" value="ECO:0007669"/>
    <property type="project" value="InterPro"/>
</dbReference>
<evidence type="ECO:0000256" key="2">
    <source>
        <dbReference type="ARBA" id="ARBA00022525"/>
    </source>
</evidence>
<dbReference type="Pfam" id="PF00353">
    <property type="entry name" value="HemolysinCabind"/>
    <property type="match status" value="3"/>
</dbReference>
<proteinExistence type="predicted"/>
<name>A0A1B2EC32_9HYPH</name>
<sequence>MAENNQENENPGGIGGGGAPSVPGGLRSVYGDNTANVYYGTAGVEHFYGYGGNDKFYGGGGGDTYYGGYGQDTVSYWIATAGVKVYLSHMWDNTGAAAGDVYYEMEVVDGSTFEDTLEGDSFSNIFWADRGNDILVGLGGHDTLMGADGDDYLNGGIGSDVLDGGNGRDTASYWDAWSGVQVYLNGSKANGGAAAGDTIIDVEAVDGSRFGDVLVGNTGNNTFWGDAGDDQIDGGAGADVLNGGSGFDSFYFTTALGGSNVDQITEFNPWDDGIQLSTKVFAGILSQSEGNHLVSWQFTNGAKATSSNHRIIYDKVTGDLYFDKDGSGAAAQVKFATLQKGLDLSSSNFFTYNPELYSI</sequence>
<reference evidence="3" key="1">
    <citation type="submission" date="2016-07" db="EMBL/GenBank/DDBJ databases">
        <title>Microvirga ossetica sp. nov. a new species of rhizobia isolated from root nodules of the legume species Vicia alpestris Steven originated from North Ossetia region in the Caucasus.</title>
        <authorList>
            <person name="Safronova V.I."/>
            <person name="Kuznetsova I.G."/>
            <person name="Sazanova A.L."/>
            <person name="Belimov A."/>
            <person name="Andronov E."/>
            <person name="Osledkin Y.S."/>
            <person name="Onishchuk O.P."/>
            <person name="Kurchak O.N."/>
            <person name="Shaposhnikov A.I."/>
            <person name="Willems A."/>
            <person name="Tikhonovich I.A."/>
        </authorList>
    </citation>
    <scope>NUCLEOTIDE SEQUENCE [LARGE SCALE GENOMIC DNA]</scope>
    <source>
        <strain evidence="3">V5/3M</strain>
    </source>
</reference>
<evidence type="ECO:0008006" key="4">
    <source>
        <dbReference type="Google" id="ProtNLM"/>
    </source>
</evidence>
<accession>A0A1B2EC32</accession>
<evidence type="ECO:0000256" key="1">
    <source>
        <dbReference type="ARBA" id="ARBA00004613"/>
    </source>
</evidence>